<dbReference type="Gene3D" id="1.10.150.480">
    <property type="match status" value="1"/>
</dbReference>
<keyword evidence="2" id="KW-0964">Secreted</keyword>
<dbReference type="RefSeq" id="WP_184820737.1">
    <property type="nucleotide sequence ID" value="NZ_JACHMM010000001.1"/>
</dbReference>
<feature type="domain" description="Gram-positive cocci surface proteins LPxTG" evidence="7">
    <location>
        <begin position="356"/>
        <end position="390"/>
    </location>
</feature>
<dbReference type="NCBIfam" id="TIGR01167">
    <property type="entry name" value="LPXTG_anchor"/>
    <property type="match status" value="1"/>
</dbReference>
<name>A0A7W9GN82_9ACTN</name>
<dbReference type="Pfam" id="PF08341">
    <property type="entry name" value="TED"/>
    <property type="match status" value="1"/>
</dbReference>
<dbReference type="InterPro" id="IPR019931">
    <property type="entry name" value="LPXTG_anchor"/>
</dbReference>
<evidence type="ECO:0000256" key="6">
    <source>
        <dbReference type="SAM" id="SignalP"/>
    </source>
</evidence>
<dbReference type="PROSITE" id="PS50847">
    <property type="entry name" value="GRAM_POS_ANCHORING"/>
    <property type="match status" value="1"/>
</dbReference>
<evidence type="ECO:0000313" key="8">
    <source>
        <dbReference type="EMBL" id="MBB5786979.1"/>
    </source>
</evidence>
<evidence type="ECO:0000256" key="1">
    <source>
        <dbReference type="ARBA" id="ARBA00022512"/>
    </source>
</evidence>
<dbReference type="EMBL" id="JACHMM010000001">
    <property type="protein sequence ID" value="MBB5786979.1"/>
    <property type="molecule type" value="Genomic_DNA"/>
</dbReference>
<feature type="signal peptide" evidence="6">
    <location>
        <begin position="1"/>
        <end position="30"/>
    </location>
</feature>
<feature type="region of interest" description="Disordered" evidence="5">
    <location>
        <begin position="310"/>
        <end position="363"/>
    </location>
</feature>
<keyword evidence="3 6" id="KW-0732">Signal</keyword>
<dbReference type="PROSITE" id="PS51318">
    <property type="entry name" value="TAT"/>
    <property type="match status" value="1"/>
</dbReference>
<accession>A0A7W9GN82</accession>
<evidence type="ECO:0000313" key="9">
    <source>
        <dbReference type="Proteomes" id="UP000542813"/>
    </source>
</evidence>
<organism evidence="8 9">
    <name type="scientific">Jiangella mangrovi</name>
    <dbReference type="NCBI Taxonomy" id="1524084"/>
    <lineage>
        <taxon>Bacteria</taxon>
        <taxon>Bacillati</taxon>
        <taxon>Actinomycetota</taxon>
        <taxon>Actinomycetes</taxon>
        <taxon>Jiangellales</taxon>
        <taxon>Jiangellaceae</taxon>
        <taxon>Jiangella</taxon>
    </lineage>
</organism>
<keyword evidence="1" id="KW-0134">Cell wall</keyword>
<keyword evidence="9" id="KW-1185">Reference proteome</keyword>
<dbReference type="Proteomes" id="UP000542813">
    <property type="component" value="Unassembled WGS sequence"/>
</dbReference>
<dbReference type="InterPro" id="IPR013552">
    <property type="entry name" value="Thioester_dom"/>
</dbReference>
<evidence type="ECO:0000256" key="5">
    <source>
        <dbReference type="SAM" id="MobiDB-lite"/>
    </source>
</evidence>
<evidence type="ECO:0000256" key="4">
    <source>
        <dbReference type="ARBA" id="ARBA00023088"/>
    </source>
</evidence>
<dbReference type="NCBIfam" id="TIGR03934">
    <property type="entry name" value="TQXA_dom"/>
    <property type="match status" value="1"/>
</dbReference>
<keyword evidence="4" id="KW-0572">Peptidoglycan-anchor</keyword>
<evidence type="ECO:0000256" key="3">
    <source>
        <dbReference type="ARBA" id="ARBA00022729"/>
    </source>
</evidence>
<sequence length="390" mass="40110">MSSHVRRRSVSAGVAAALGAAVLLSGSATAADIETADAEAKAGRYPEGDVPGYGVNVSIGDASTLLIGLRADDGAVLKTYCVELSVPIDGAAEMIEVPWDAYPAPDAPFTQNADHILWVLQRSYPVLPVADIEAALGDVDFNDGLDEREAITATQLAVWHYSDAAEPDRDDITHAGGEVDADVLALYDHLTGDDNTGIGEQPAPALALEPASVSGEAGTVLGPFTVSTNADTVDVTAELPDGVELVDGDGAPLGDQVVDGDTIGVDVPADAQAGDATVRLRAEAHLNIGRLFVSDTDEIRSQSLILAQSEKTELEVEGTADWTAAPTPTPTPSDTPSETPSATPTPSPSDTPDEDLPDTGSSPTVLLTLGLGLVAAAAFLLRRRFSGAAE</sequence>
<proteinExistence type="predicted"/>
<dbReference type="InterPro" id="IPR023849">
    <property type="entry name" value="TQXA_dom"/>
</dbReference>
<dbReference type="InterPro" id="IPR006311">
    <property type="entry name" value="TAT_signal"/>
</dbReference>
<dbReference type="AlphaFoldDB" id="A0A7W9GN82"/>
<reference evidence="8 9" key="1">
    <citation type="submission" date="2020-08" db="EMBL/GenBank/DDBJ databases">
        <title>Sequencing the genomes of 1000 actinobacteria strains.</title>
        <authorList>
            <person name="Klenk H.-P."/>
        </authorList>
    </citation>
    <scope>NUCLEOTIDE SEQUENCE [LARGE SCALE GENOMIC DNA]</scope>
    <source>
        <strain evidence="8 9">DSM 102122</strain>
    </source>
</reference>
<protein>
    <submittedName>
        <fullName evidence="8">TQXA domain-containing protein/LPXTG-motif cell wall-anchored protein</fullName>
    </submittedName>
</protein>
<evidence type="ECO:0000259" key="7">
    <source>
        <dbReference type="PROSITE" id="PS50847"/>
    </source>
</evidence>
<gene>
    <name evidence="8" type="ORF">HD601_001554</name>
</gene>
<evidence type="ECO:0000256" key="2">
    <source>
        <dbReference type="ARBA" id="ARBA00022525"/>
    </source>
</evidence>
<comment type="caution">
    <text evidence="8">The sequence shown here is derived from an EMBL/GenBank/DDBJ whole genome shotgun (WGS) entry which is preliminary data.</text>
</comment>
<feature type="chain" id="PRO_5030714219" evidence="6">
    <location>
        <begin position="31"/>
        <end position="390"/>
    </location>
</feature>